<evidence type="ECO:0000256" key="5">
    <source>
        <dbReference type="SAM" id="Phobius"/>
    </source>
</evidence>
<dbReference type="PANTHER" id="PTHR23294">
    <property type="entry name" value="ET TRANSLATION PRODUCT-RELATED"/>
    <property type="match status" value="1"/>
</dbReference>
<dbReference type="InterPro" id="IPR036259">
    <property type="entry name" value="MFS_trans_sf"/>
</dbReference>
<dbReference type="Pfam" id="PF05978">
    <property type="entry name" value="UNC-93"/>
    <property type="match status" value="1"/>
</dbReference>
<comment type="subcellular location">
    <subcellularLocation>
        <location evidence="1">Membrane</location>
        <topology evidence="1">Multi-pass membrane protein</topology>
    </subcellularLocation>
</comment>
<reference evidence="6" key="1">
    <citation type="submission" date="2021-06" db="EMBL/GenBank/DDBJ databases">
        <authorList>
            <consortium name="DOE Joint Genome Institute"/>
            <person name="Mondo S.J."/>
            <person name="Amses K.R."/>
            <person name="Simmons D.R."/>
            <person name="Longcore J.E."/>
            <person name="Seto K."/>
            <person name="Alves G.H."/>
            <person name="Bonds A.E."/>
            <person name="Quandt C.A."/>
            <person name="Davis W.J."/>
            <person name="Chang Y."/>
            <person name="Letcher P.M."/>
            <person name="Powell M.J."/>
            <person name="Kuo A."/>
            <person name="Labutti K."/>
            <person name="Pangilinan J."/>
            <person name="Andreopoulos W."/>
            <person name="Tritt A."/>
            <person name="Riley R."/>
            <person name="Hundley H."/>
            <person name="Johnson J."/>
            <person name="Lipzen A."/>
            <person name="Barry K."/>
            <person name="Berbee M.L."/>
            <person name="Buchler N.E."/>
            <person name="Grigoriev I.V."/>
            <person name="Spatafora J.W."/>
            <person name="Stajich J.E."/>
            <person name="James T.Y."/>
        </authorList>
    </citation>
    <scope>NUCLEOTIDE SEQUENCE</scope>
    <source>
        <strain evidence="6">AG</strain>
    </source>
</reference>
<feature type="transmembrane region" description="Helical" evidence="5">
    <location>
        <begin position="236"/>
        <end position="253"/>
    </location>
</feature>
<reference evidence="6" key="2">
    <citation type="journal article" date="2022" name="Proc. Natl. Acad. Sci. U.S.A.">
        <title>Diploid-dominant life cycles characterize the early evolution of Fungi.</title>
        <authorList>
            <person name="Amses K.R."/>
            <person name="Simmons D.R."/>
            <person name="Longcore J.E."/>
            <person name="Mondo S.J."/>
            <person name="Seto K."/>
            <person name="Jeronimo G.H."/>
            <person name="Bonds A.E."/>
            <person name="Quandt C.A."/>
            <person name="Davis W.J."/>
            <person name="Chang Y."/>
            <person name="Federici B.A."/>
            <person name="Kuo A."/>
            <person name="LaButti K."/>
            <person name="Pangilinan J."/>
            <person name="Andreopoulos W."/>
            <person name="Tritt A."/>
            <person name="Riley R."/>
            <person name="Hundley H."/>
            <person name="Johnson J."/>
            <person name="Lipzen A."/>
            <person name="Barry K."/>
            <person name="Lang B.F."/>
            <person name="Cuomo C.A."/>
            <person name="Buchler N.E."/>
            <person name="Grigoriev I.V."/>
            <person name="Spatafora J.W."/>
            <person name="Stajich J.E."/>
            <person name="James T.Y."/>
        </authorList>
    </citation>
    <scope>NUCLEOTIDE SEQUENCE</scope>
    <source>
        <strain evidence="6">AG</strain>
    </source>
</reference>
<evidence type="ECO:0000256" key="4">
    <source>
        <dbReference type="ARBA" id="ARBA00023136"/>
    </source>
</evidence>
<feature type="transmembrane region" description="Helical" evidence="5">
    <location>
        <begin position="105"/>
        <end position="124"/>
    </location>
</feature>
<dbReference type="PANTHER" id="PTHR23294:SF19">
    <property type="entry name" value="DUF895 DOMAIN MEMBRANE PROTEIN-RELATED"/>
    <property type="match status" value="1"/>
</dbReference>
<feature type="transmembrane region" description="Helical" evidence="5">
    <location>
        <begin position="177"/>
        <end position="199"/>
    </location>
</feature>
<keyword evidence="7" id="KW-1185">Reference proteome</keyword>
<dbReference type="GO" id="GO:0016020">
    <property type="term" value="C:membrane"/>
    <property type="evidence" value="ECO:0007669"/>
    <property type="project" value="UniProtKB-SubCell"/>
</dbReference>
<feature type="transmembrane region" description="Helical" evidence="5">
    <location>
        <begin position="301"/>
        <end position="321"/>
    </location>
</feature>
<dbReference type="AlphaFoldDB" id="A0AAD5EGV3"/>
<feature type="transmembrane region" description="Helical" evidence="5">
    <location>
        <begin position="81"/>
        <end position="99"/>
    </location>
</feature>
<proteinExistence type="predicted"/>
<sequence length="470" mass="52189">MQKLSLFTMPTHWYRTTMFNAFVIGLVGLTNPGLWNAMNSLGAAGQASPFLINAANALVFGLMGFFCLFGSVISSKIGLKWTLVLGTIGYPIYSAGLYLNNRWGVEWLVLFGACTCGISAGLFWSSEGAVALGYARPEKKGKYLNIWLIFRTLGPMIGGAMVLGMNHDANAKSKGKVGYTTYLIFVFLQCLGTPIALFLTPPEKVERSDGSKVKVLKVESALDEVKGIWNTLKKRHVLLLLPLFWAAYFNQYTGNFQTFYFGVRARALIGFVSNFATLAASTIMSLLLDSKRFEVKTRIKIGFYYLVVIHIVAWTYGWVIQEKYTRTTPVLDWESPGFVEGFFVLLLWAFAQQSLANWMYYLVSTMTDNITELSRLTGILRGQESFGQAVAFGLCTRNWYGGRVPLAVNTILLGLAIVPTYIVVQQHEPITRADDAVNDDGSDVTVENVGWEKTTVSDPAKLEQNLAEKV</sequence>
<evidence type="ECO:0000313" key="6">
    <source>
        <dbReference type="EMBL" id="KAI8583596.1"/>
    </source>
</evidence>
<feature type="transmembrane region" description="Helical" evidence="5">
    <location>
        <begin position="265"/>
        <end position="289"/>
    </location>
</feature>
<keyword evidence="2 5" id="KW-0812">Transmembrane</keyword>
<organism evidence="6 7">
    <name type="scientific">Umbelopsis ramanniana AG</name>
    <dbReference type="NCBI Taxonomy" id="1314678"/>
    <lineage>
        <taxon>Eukaryota</taxon>
        <taxon>Fungi</taxon>
        <taxon>Fungi incertae sedis</taxon>
        <taxon>Mucoromycota</taxon>
        <taxon>Mucoromycotina</taxon>
        <taxon>Umbelopsidomycetes</taxon>
        <taxon>Umbelopsidales</taxon>
        <taxon>Umbelopsidaceae</taxon>
        <taxon>Umbelopsis</taxon>
    </lineage>
</organism>
<comment type="caution">
    <text evidence="6">The sequence shown here is derived from an EMBL/GenBank/DDBJ whole genome shotgun (WGS) entry which is preliminary data.</text>
</comment>
<gene>
    <name evidence="6" type="ORF">K450DRAFT_221902</name>
</gene>
<dbReference type="InterPro" id="IPR051617">
    <property type="entry name" value="UNC-93-like_regulator"/>
</dbReference>
<evidence type="ECO:0000256" key="1">
    <source>
        <dbReference type="ARBA" id="ARBA00004141"/>
    </source>
</evidence>
<evidence type="ECO:0000313" key="7">
    <source>
        <dbReference type="Proteomes" id="UP001206595"/>
    </source>
</evidence>
<dbReference type="Proteomes" id="UP001206595">
    <property type="component" value="Unassembled WGS sequence"/>
</dbReference>
<evidence type="ECO:0000256" key="3">
    <source>
        <dbReference type="ARBA" id="ARBA00022989"/>
    </source>
</evidence>
<protein>
    <submittedName>
        <fullName evidence="6">Uncharacterized protein</fullName>
    </submittedName>
</protein>
<dbReference type="RefSeq" id="XP_051448600.1">
    <property type="nucleotide sequence ID" value="XM_051585807.1"/>
</dbReference>
<keyword evidence="4 5" id="KW-0472">Membrane</keyword>
<name>A0AAD5EGV3_UMBRA</name>
<feature type="transmembrane region" description="Helical" evidence="5">
    <location>
        <begin position="50"/>
        <end position="69"/>
    </location>
</feature>
<feature type="transmembrane region" description="Helical" evidence="5">
    <location>
        <begin position="406"/>
        <end position="424"/>
    </location>
</feature>
<feature type="transmembrane region" description="Helical" evidence="5">
    <location>
        <begin position="341"/>
        <end position="363"/>
    </location>
</feature>
<feature type="transmembrane region" description="Helical" evidence="5">
    <location>
        <begin position="144"/>
        <end position="165"/>
    </location>
</feature>
<dbReference type="SUPFAM" id="SSF103473">
    <property type="entry name" value="MFS general substrate transporter"/>
    <property type="match status" value="1"/>
</dbReference>
<dbReference type="InterPro" id="IPR010291">
    <property type="entry name" value="Ion_channel_UNC-93"/>
</dbReference>
<feature type="transmembrane region" description="Helical" evidence="5">
    <location>
        <begin position="12"/>
        <end position="30"/>
    </location>
</feature>
<dbReference type="EMBL" id="MU620895">
    <property type="protein sequence ID" value="KAI8583596.1"/>
    <property type="molecule type" value="Genomic_DNA"/>
</dbReference>
<keyword evidence="3 5" id="KW-1133">Transmembrane helix</keyword>
<evidence type="ECO:0000256" key="2">
    <source>
        <dbReference type="ARBA" id="ARBA00022692"/>
    </source>
</evidence>
<dbReference type="GeneID" id="75911155"/>
<accession>A0AAD5EGV3</accession>
<dbReference type="Gene3D" id="1.20.1250.20">
    <property type="entry name" value="MFS general substrate transporter like domains"/>
    <property type="match status" value="1"/>
</dbReference>